<evidence type="ECO:0000259" key="2">
    <source>
        <dbReference type="PROSITE" id="PS50053"/>
    </source>
</evidence>
<dbReference type="PROSITE" id="PS50053">
    <property type="entry name" value="UBIQUITIN_2"/>
    <property type="match status" value="1"/>
</dbReference>
<dbReference type="Proteomes" id="UP000682733">
    <property type="component" value="Unassembled WGS sequence"/>
</dbReference>
<proteinExistence type="predicted"/>
<dbReference type="Gene3D" id="3.10.20.90">
    <property type="entry name" value="Phosphatidylinositol 3-kinase Catalytic Subunit, Chain A, domain 1"/>
    <property type="match status" value="1"/>
</dbReference>
<evidence type="ECO:0000256" key="1">
    <source>
        <dbReference type="SAM" id="MobiDB-lite"/>
    </source>
</evidence>
<feature type="region of interest" description="Disordered" evidence="1">
    <location>
        <begin position="169"/>
        <end position="225"/>
    </location>
</feature>
<feature type="compositionally biased region" description="Polar residues" evidence="1">
    <location>
        <begin position="187"/>
        <end position="199"/>
    </location>
</feature>
<organism evidence="3 4">
    <name type="scientific">Didymodactylos carnosus</name>
    <dbReference type="NCBI Taxonomy" id="1234261"/>
    <lineage>
        <taxon>Eukaryota</taxon>
        <taxon>Metazoa</taxon>
        <taxon>Spiralia</taxon>
        <taxon>Gnathifera</taxon>
        <taxon>Rotifera</taxon>
        <taxon>Eurotatoria</taxon>
        <taxon>Bdelloidea</taxon>
        <taxon>Philodinida</taxon>
        <taxon>Philodinidae</taxon>
        <taxon>Didymodactylos</taxon>
    </lineage>
</organism>
<evidence type="ECO:0000313" key="4">
    <source>
        <dbReference type="Proteomes" id="UP000682733"/>
    </source>
</evidence>
<sequence>LILGFMPKLSKFNGSYITANERETNERRFIRYYAERDDKPQRYYDLINKHGQLKPLVDIKIRAPYATTVTLVYNQYSIEKEIDLRQTVQQLKKLLETEFHVPASRMRLFYVDELAFNMGVGGPEELKYPQRLLHTYNVHDQDKFFIDLKNDLVSSATATTKKYLLTKTKNRQAAEESSARRKILDSPSKQQSVENNYRPDSSFSTSSDDDKQSHHQGEENPFSFS</sequence>
<feature type="compositionally biased region" description="Basic and acidic residues" evidence="1">
    <location>
        <begin position="172"/>
        <end position="184"/>
    </location>
</feature>
<reference evidence="3" key="1">
    <citation type="submission" date="2021-02" db="EMBL/GenBank/DDBJ databases">
        <authorList>
            <person name="Nowell W R."/>
        </authorList>
    </citation>
    <scope>NUCLEOTIDE SEQUENCE</scope>
</reference>
<comment type="caution">
    <text evidence="3">The sequence shown here is derived from an EMBL/GenBank/DDBJ whole genome shotgun (WGS) entry which is preliminary data.</text>
</comment>
<dbReference type="InterPro" id="IPR000626">
    <property type="entry name" value="Ubiquitin-like_dom"/>
</dbReference>
<protein>
    <recommendedName>
        <fullName evidence="2">Ubiquitin-like domain-containing protein</fullName>
    </recommendedName>
</protein>
<feature type="compositionally biased region" description="Basic and acidic residues" evidence="1">
    <location>
        <begin position="208"/>
        <end position="218"/>
    </location>
</feature>
<feature type="non-terminal residue" evidence="3">
    <location>
        <position position="225"/>
    </location>
</feature>
<gene>
    <name evidence="3" type="ORF">TMI583_LOCUS47185</name>
</gene>
<dbReference type="SUPFAM" id="SSF54236">
    <property type="entry name" value="Ubiquitin-like"/>
    <property type="match status" value="1"/>
</dbReference>
<dbReference type="InterPro" id="IPR029071">
    <property type="entry name" value="Ubiquitin-like_domsf"/>
</dbReference>
<accession>A0A8S2X9F2</accession>
<name>A0A8S2X9F2_9BILA</name>
<dbReference type="Pfam" id="PF00240">
    <property type="entry name" value="ubiquitin"/>
    <property type="match status" value="1"/>
</dbReference>
<evidence type="ECO:0000313" key="3">
    <source>
        <dbReference type="EMBL" id="CAF4481982.1"/>
    </source>
</evidence>
<feature type="domain" description="Ubiquitin-like" evidence="2">
    <location>
        <begin position="57"/>
        <end position="110"/>
    </location>
</feature>
<feature type="non-terminal residue" evidence="3">
    <location>
        <position position="1"/>
    </location>
</feature>
<dbReference type="EMBL" id="CAJOBA010090410">
    <property type="protein sequence ID" value="CAF4481982.1"/>
    <property type="molecule type" value="Genomic_DNA"/>
</dbReference>
<dbReference type="AlphaFoldDB" id="A0A8S2X9F2"/>